<organism evidence="1">
    <name type="scientific">freshwater metagenome</name>
    <dbReference type="NCBI Taxonomy" id="449393"/>
    <lineage>
        <taxon>unclassified sequences</taxon>
        <taxon>metagenomes</taxon>
        <taxon>ecological metagenomes</taxon>
    </lineage>
</organism>
<sequence length="48" mass="4918">MIVVLIVAGLVGVGGGGAPGPVRVVRRLLIESHAPMLLRGRFSRPVGS</sequence>
<proteinExistence type="predicted"/>
<name>A0A6J6EC83_9ZZZZ</name>
<accession>A0A6J6EC83</accession>
<gene>
    <name evidence="1" type="ORF">UFOPK1722_00577</name>
</gene>
<protein>
    <submittedName>
        <fullName evidence="1">Unannotated protein</fullName>
    </submittedName>
</protein>
<reference evidence="1" key="1">
    <citation type="submission" date="2020-05" db="EMBL/GenBank/DDBJ databases">
        <authorList>
            <person name="Chiriac C."/>
            <person name="Salcher M."/>
            <person name="Ghai R."/>
            <person name="Kavagutti S V."/>
        </authorList>
    </citation>
    <scope>NUCLEOTIDE SEQUENCE</scope>
</reference>
<dbReference type="EMBL" id="CAEZTS010000036">
    <property type="protein sequence ID" value="CAB4574072.1"/>
    <property type="molecule type" value="Genomic_DNA"/>
</dbReference>
<evidence type="ECO:0000313" key="1">
    <source>
        <dbReference type="EMBL" id="CAB4574072.1"/>
    </source>
</evidence>
<dbReference type="AlphaFoldDB" id="A0A6J6EC83"/>